<dbReference type="Proteomes" id="UP000321331">
    <property type="component" value="Unassembled WGS sequence"/>
</dbReference>
<reference evidence="1 2" key="1">
    <citation type="submission" date="2019-07" db="EMBL/GenBank/DDBJ databases">
        <title>The First High-Quality Draft Genome Sequence of the Causal Agent of the Current Panama Disease Epidemic.</title>
        <authorList>
            <person name="Warmington R.J."/>
            <person name="Kay W."/>
            <person name="Jeffries A."/>
            <person name="Bebber D."/>
            <person name="Moore K."/>
            <person name="Studholme D.J."/>
        </authorList>
    </citation>
    <scope>NUCLEOTIDE SEQUENCE [LARGE SCALE GENOMIC DNA]</scope>
    <source>
        <strain evidence="1 2">TR4</strain>
    </source>
</reference>
<gene>
    <name evidence="1" type="ORF">FocTR4_00011873</name>
</gene>
<feature type="non-terminal residue" evidence="1">
    <location>
        <position position="1"/>
    </location>
</feature>
<dbReference type="AlphaFoldDB" id="A0A5C6SF48"/>
<accession>A0A5C6SF48</accession>
<sequence length="65" mass="7266">LDSHLRSVVSLNKLLGPQNKDTFSRTLKIFQEAKLRYCGTSLALAPAFKESSCESFPPLWNLVAK</sequence>
<name>A0A5C6SF48_FUSOC</name>
<comment type="caution">
    <text evidence="1">The sequence shown here is derived from an EMBL/GenBank/DDBJ whole genome shotgun (WGS) entry which is preliminary data.</text>
</comment>
<proteinExistence type="predicted"/>
<evidence type="ECO:0000313" key="1">
    <source>
        <dbReference type="EMBL" id="TXB97172.1"/>
    </source>
</evidence>
<organism evidence="1 2">
    <name type="scientific">Fusarium oxysporum f. sp. cubense</name>
    <dbReference type="NCBI Taxonomy" id="61366"/>
    <lineage>
        <taxon>Eukaryota</taxon>
        <taxon>Fungi</taxon>
        <taxon>Dikarya</taxon>
        <taxon>Ascomycota</taxon>
        <taxon>Pezizomycotina</taxon>
        <taxon>Sordariomycetes</taxon>
        <taxon>Hypocreomycetidae</taxon>
        <taxon>Hypocreales</taxon>
        <taxon>Nectriaceae</taxon>
        <taxon>Fusarium</taxon>
        <taxon>Fusarium oxysporum species complex</taxon>
    </lineage>
</organism>
<dbReference type="EMBL" id="VMNF01000014">
    <property type="protein sequence ID" value="TXB97172.1"/>
    <property type="molecule type" value="Genomic_DNA"/>
</dbReference>
<protein>
    <submittedName>
        <fullName evidence="1">Uncharacterized protein</fullName>
    </submittedName>
</protein>
<evidence type="ECO:0000313" key="2">
    <source>
        <dbReference type="Proteomes" id="UP000321331"/>
    </source>
</evidence>